<dbReference type="EMBL" id="JAXCGZ010020778">
    <property type="protein sequence ID" value="KAK7065465.1"/>
    <property type="molecule type" value="Genomic_DNA"/>
</dbReference>
<dbReference type="GO" id="GO:0010008">
    <property type="term" value="C:endosome membrane"/>
    <property type="evidence" value="ECO:0007669"/>
    <property type="project" value="TreeGrafter"/>
</dbReference>
<organism evidence="2 3">
    <name type="scientific">Halocaridina rubra</name>
    <name type="common">Hawaiian red shrimp</name>
    <dbReference type="NCBI Taxonomy" id="373956"/>
    <lineage>
        <taxon>Eukaryota</taxon>
        <taxon>Metazoa</taxon>
        <taxon>Ecdysozoa</taxon>
        <taxon>Arthropoda</taxon>
        <taxon>Crustacea</taxon>
        <taxon>Multicrustacea</taxon>
        <taxon>Malacostraca</taxon>
        <taxon>Eumalacostraca</taxon>
        <taxon>Eucarida</taxon>
        <taxon>Decapoda</taxon>
        <taxon>Pleocyemata</taxon>
        <taxon>Caridea</taxon>
        <taxon>Atyoidea</taxon>
        <taxon>Atyidae</taxon>
        <taxon>Halocaridina</taxon>
    </lineage>
</organism>
<name>A0AAN8WSE1_HALRR</name>
<dbReference type="PROSITE" id="PS50003">
    <property type="entry name" value="PH_DOMAIN"/>
    <property type="match status" value="1"/>
</dbReference>
<protein>
    <submittedName>
        <fullName evidence="2">DCC-interacting protein 13-alpha</fullName>
    </submittedName>
</protein>
<comment type="caution">
    <text evidence="2">The sequence shown here is derived from an EMBL/GenBank/DDBJ whole genome shotgun (WGS) entry which is preliminary data.</text>
</comment>
<dbReference type="PANTHER" id="PTHR46415">
    <property type="entry name" value="ADAPTOR PROTEIN, PHOSPHOTYROSINE INTERACTION, PH DOMAIN AND LEUCINE ZIPPER-CONTAINING 2"/>
    <property type="match status" value="1"/>
</dbReference>
<evidence type="ECO:0000313" key="2">
    <source>
        <dbReference type="EMBL" id="KAK7065465.1"/>
    </source>
</evidence>
<proteinExistence type="predicted"/>
<dbReference type="Gene3D" id="1.20.1270.60">
    <property type="entry name" value="Arfaptin homology (AH) domain/BAR domain"/>
    <property type="match status" value="1"/>
</dbReference>
<dbReference type="SUPFAM" id="SSF103657">
    <property type="entry name" value="BAR/IMD domain-like"/>
    <property type="match status" value="1"/>
</dbReference>
<reference evidence="2 3" key="1">
    <citation type="submission" date="2023-11" db="EMBL/GenBank/DDBJ databases">
        <title>Halocaridina rubra genome assembly.</title>
        <authorList>
            <person name="Smith C."/>
        </authorList>
    </citation>
    <scope>NUCLEOTIDE SEQUENCE [LARGE SCALE GENOMIC DNA]</scope>
    <source>
        <strain evidence="2">EP-1</strain>
        <tissue evidence="2">Whole</tissue>
    </source>
</reference>
<dbReference type="PANTHER" id="PTHR46415:SF2">
    <property type="entry name" value="BETA, PUTATIVE-RELATED"/>
    <property type="match status" value="1"/>
</dbReference>
<evidence type="ECO:0000259" key="1">
    <source>
        <dbReference type="PROSITE" id="PS50003"/>
    </source>
</evidence>
<dbReference type="InterPro" id="IPR001849">
    <property type="entry name" value="PH_domain"/>
</dbReference>
<keyword evidence="3" id="KW-1185">Reference proteome</keyword>
<dbReference type="InterPro" id="IPR027267">
    <property type="entry name" value="AH/BAR_dom_sf"/>
</dbReference>
<dbReference type="Pfam" id="PF16746">
    <property type="entry name" value="BAR_3"/>
    <property type="match status" value="1"/>
</dbReference>
<feature type="domain" description="PH" evidence="1">
    <location>
        <begin position="282"/>
        <end position="379"/>
    </location>
</feature>
<dbReference type="Gene3D" id="2.30.29.30">
    <property type="entry name" value="Pleckstrin-homology domain (PH domain)/Phosphotyrosine-binding domain (PTB)"/>
    <property type="match status" value="1"/>
</dbReference>
<sequence>MAMPTYDKLPLENALDDTPQVRSLVGVFSEDARMLREYVTTLHQISSKLVAAHNQLTSVYQELARHLKTYSTLKFPVDNDTEGVISSTLQQFSSYVSEMSSWEHIVATQIADGAVYPLSRFIDTELHEMDTMASLYHNAGLDLERAVTRYSKCRRKDAEQEYRESNEDVYVSKKKFHQMALHYYSKLNLLQYAQKSALLEPMLGLVVATRAHHSMGHDTLSVTDVEDFLANISVCVKSVQEDQAKEREDTLELIDSIITQSQLMYYAQPPPDIAALPPDTTLTNKGGYLNVQKKYMGVMSSWERQFVFLEGGNLMGVLKGEAAGSLLIEVDSSTLVHATDTDDRRHVFQVATSKKSVTLQALNDRERDEWMLTIHNCAKDGGYVKDEKNPQTSLFSGVGQFFNAFLT</sequence>
<dbReference type="SMART" id="SM00233">
    <property type="entry name" value="PH"/>
    <property type="match status" value="1"/>
</dbReference>
<dbReference type="InterPro" id="IPR004148">
    <property type="entry name" value="BAR_dom"/>
</dbReference>
<dbReference type="InterPro" id="IPR011993">
    <property type="entry name" value="PH-like_dom_sf"/>
</dbReference>
<dbReference type="SUPFAM" id="SSF50729">
    <property type="entry name" value="PH domain-like"/>
    <property type="match status" value="1"/>
</dbReference>
<dbReference type="Proteomes" id="UP001381693">
    <property type="component" value="Unassembled WGS sequence"/>
</dbReference>
<dbReference type="GO" id="GO:0023052">
    <property type="term" value="P:signaling"/>
    <property type="evidence" value="ECO:0007669"/>
    <property type="project" value="TreeGrafter"/>
</dbReference>
<dbReference type="InterPro" id="IPR047181">
    <property type="entry name" value="DP13A/B"/>
</dbReference>
<dbReference type="Pfam" id="PF00169">
    <property type="entry name" value="PH"/>
    <property type="match status" value="1"/>
</dbReference>
<gene>
    <name evidence="2" type="primary">APPL1</name>
    <name evidence="2" type="ORF">SK128_010052</name>
</gene>
<evidence type="ECO:0000313" key="3">
    <source>
        <dbReference type="Proteomes" id="UP001381693"/>
    </source>
</evidence>
<dbReference type="AlphaFoldDB" id="A0AAN8WSE1"/>
<accession>A0AAN8WSE1</accession>